<keyword evidence="1" id="KW-0732">Signal</keyword>
<accession>A0ABT0HN10</accession>
<dbReference type="EMBL" id="JALPRF010000003">
    <property type="protein sequence ID" value="MCK8493560.1"/>
    <property type="molecule type" value="Genomic_DNA"/>
</dbReference>
<sequence>MKTLFTFLFFLPAFLFAQDATLDLLPIQERYTFTTPVDQDIITDAALKSSPHSDAKVLTMIPKGSIVHLTGRDNGFYRALLR</sequence>
<comment type="caution">
    <text evidence="2">The sequence shown here is derived from an EMBL/GenBank/DDBJ whole genome shotgun (WGS) entry which is preliminary data.</text>
</comment>
<evidence type="ECO:0000313" key="3">
    <source>
        <dbReference type="Proteomes" id="UP001202180"/>
    </source>
</evidence>
<evidence type="ECO:0000256" key="1">
    <source>
        <dbReference type="SAM" id="SignalP"/>
    </source>
</evidence>
<keyword evidence="3" id="KW-1185">Reference proteome</keyword>
<name>A0ABT0HN10_9BACT</name>
<evidence type="ECO:0000313" key="2">
    <source>
        <dbReference type="EMBL" id="MCK8493560.1"/>
    </source>
</evidence>
<reference evidence="2 3" key="1">
    <citation type="submission" date="2022-04" db="EMBL/GenBank/DDBJ databases">
        <title>Spirosoma sp. strain RP8 genome sequencing and assembly.</title>
        <authorList>
            <person name="Jung Y."/>
        </authorList>
    </citation>
    <scope>NUCLEOTIDE SEQUENCE [LARGE SCALE GENOMIC DNA]</scope>
    <source>
        <strain evidence="2 3">RP8</strain>
    </source>
</reference>
<organism evidence="2 3">
    <name type="scientific">Spirosoma liriopis</name>
    <dbReference type="NCBI Taxonomy" id="2937440"/>
    <lineage>
        <taxon>Bacteria</taxon>
        <taxon>Pseudomonadati</taxon>
        <taxon>Bacteroidota</taxon>
        <taxon>Cytophagia</taxon>
        <taxon>Cytophagales</taxon>
        <taxon>Cytophagaceae</taxon>
        <taxon>Spirosoma</taxon>
    </lineage>
</organism>
<proteinExistence type="predicted"/>
<feature type="chain" id="PRO_5045798354" description="SH3 domain-containing protein" evidence="1">
    <location>
        <begin position="18"/>
        <end position="82"/>
    </location>
</feature>
<dbReference type="Proteomes" id="UP001202180">
    <property type="component" value="Unassembled WGS sequence"/>
</dbReference>
<gene>
    <name evidence="2" type="ORF">M0L20_16965</name>
</gene>
<dbReference type="RefSeq" id="WP_248478161.1">
    <property type="nucleotide sequence ID" value="NZ_JALPRF010000003.1"/>
</dbReference>
<evidence type="ECO:0008006" key="4">
    <source>
        <dbReference type="Google" id="ProtNLM"/>
    </source>
</evidence>
<protein>
    <recommendedName>
        <fullName evidence="4">SH3 domain-containing protein</fullName>
    </recommendedName>
</protein>
<feature type="signal peptide" evidence="1">
    <location>
        <begin position="1"/>
        <end position="17"/>
    </location>
</feature>